<sequence>MPIIDPNAKKDDGPKLPPGVSEGRKSVHLEAYTGRGSLIAGKGRFLAKGRLTTTDGQPIADATLEFHIKGDNTLYDTVDTDRDGYAEYDTAQTLTDVQGILMGGLSGYTIRFAGNPTFKAATAEGAIHVTA</sequence>
<feature type="region of interest" description="Disordered" evidence="1">
    <location>
        <begin position="1"/>
        <end position="24"/>
    </location>
</feature>
<keyword evidence="3" id="KW-1185">Reference proteome</keyword>
<proteinExistence type="predicted"/>
<gene>
    <name evidence="2" type="ORF">AT728_28395</name>
</gene>
<dbReference type="EMBL" id="LOCL01000024">
    <property type="protein sequence ID" value="KUF20092.1"/>
    <property type="molecule type" value="Genomic_DNA"/>
</dbReference>
<accession>A0A0W7XAX9</accession>
<dbReference type="AlphaFoldDB" id="A0A0W7XAX9"/>
<dbReference type="OrthoDB" id="3771655at2"/>
<reference evidence="2 3" key="1">
    <citation type="submission" date="2015-12" db="EMBL/GenBank/DDBJ databases">
        <title>Draft genome sequence of Streptomyces silvensis ATCC 53525, a producer of novel hormone antagonists.</title>
        <authorList>
            <person name="Johnston C.W."/>
            <person name="Li Y."/>
            <person name="Magarvey N.A."/>
        </authorList>
    </citation>
    <scope>NUCLEOTIDE SEQUENCE [LARGE SCALE GENOMIC DNA]</scope>
    <source>
        <strain evidence="2 3">ATCC 53525</strain>
    </source>
</reference>
<name>A0A0W7XAX9_9ACTN</name>
<evidence type="ECO:0000313" key="3">
    <source>
        <dbReference type="Proteomes" id="UP000054804"/>
    </source>
</evidence>
<evidence type="ECO:0000256" key="1">
    <source>
        <dbReference type="SAM" id="MobiDB-lite"/>
    </source>
</evidence>
<dbReference type="Proteomes" id="UP000054804">
    <property type="component" value="Unassembled WGS sequence"/>
</dbReference>
<evidence type="ECO:0000313" key="2">
    <source>
        <dbReference type="EMBL" id="KUF20092.1"/>
    </source>
</evidence>
<comment type="caution">
    <text evidence="2">The sequence shown here is derived from an EMBL/GenBank/DDBJ whole genome shotgun (WGS) entry which is preliminary data.</text>
</comment>
<dbReference type="RefSeq" id="WP_058845893.1">
    <property type="nucleotide sequence ID" value="NZ_LOCL01000024.1"/>
</dbReference>
<protein>
    <submittedName>
        <fullName evidence="2">Uncharacterized protein</fullName>
    </submittedName>
</protein>
<organism evidence="2 3">
    <name type="scientific">Streptomyces silvensis</name>
    <dbReference type="NCBI Taxonomy" id="1765722"/>
    <lineage>
        <taxon>Bacteria</taxon>
        <taxon>Bacillati</taxon>
        <taxon>Actinomycetota</taxon>
        <taxon>Actinomycetes</taxon>
        <taxon>Kitasatosporales</taxon>
        <taxon>Streptomycetaceae</taxon>
        <taxon>Streptomyces</taxon>
    </lineage>
</organism>